<gene>
    <name evidence="1" type="ORF">DPEC_G00182370</name>
</gene>
<dbReference type="EMBL" id="CM055742">
    <property type="protein sequence ID" value="KAJ8000631.1"/>
    <property type="molecule type" value="Genomic_DNA"/>
</dbReference>
<sequence length="103" mass="11888">MEYEWHHTLAYPPLAFAGGIRRWQRHEIQWDRRDYEQTQLSCRGKQRPPHRGTVEVSPPGPVQPCNIGVTLNYVPPLETFRLQDPVGGFEALECHHTACVVDL</sequence>
<name>A0ACC2GAH9_DALPE</name>
<keyword evidence="2" id="KW-1185">Reference proteome</keyword>
<accession>A0ACC2GAH9</accession>
<organism evidence="1 2">
    <name type="scientific">Dallia pectoralis</name>
    <name type="common">Alaska blackfish</name>
    <dbReference type="NCBI Taxonomy" id="75939"/>
    <lineage>
        <taxon>Eukaryota</taxon>
        <taxon>Metazoa</taxon>
        <taxon>Chordata</taxon>
        <taxon>Craniata</taxon>
        <taxon>Vertebrata</taxon>
        <taxon>Euteleostomi</taxon>
        <taxon>Actinopterygii</taxon>
        <taxon>Neopterygii</taxon>
        <taxon>Teleostei</taxon>
        <taxon>Protacanthopterygii</taxon>
        <taxon>Esociformes</taxon>
        <taxon>Umbridae</taxon>
        <taxon>Dallia</taxon>
    </lineage>
</organism>
<evidence type="ECO:0000313" key="1">
    <source>
        <dbReference type="EMBL" id="KAJ8000631.1"/>
    </source>
</evidence>
<comment type="caution">
    <text evidence="1">The sequence shown here is derived from an EMBL/GenBank/DDBJ whole genome shotgun (WGS) entry which is preliminary data.</text>
</comment>
<reference evidence="1" key="1">
    <citation type="submission" date="2021-05" db="EMBL/GenBank/DDBJ databases">
        <authorList>
            <person name="Pan Q."/>
            <person name="Jouanno E."/>
            <person name="Zahm M."/>
            <person name="Klopp C."/>
            <person name="Cabau C."/>
            <person name="Louis A."/>
            <person name="Berthelot C."/>
            <person name="Parey E."/>
            <person name="Roest Crollius H."/>
            <person name="Montfort J."/>
            <person name="Robinson-Rechavi M."/>
            <person name="Bouchez O."/>
            <person name="Lampietro C."/>
            <person name="Lopez Roques C."/>
            <person name="Donnadieu C."/>
            <person name="Postlethwait J."/>
            <person name="Bobe J."/>
            <person name="Dillon D."/>
            <person name="Chandos A."/>
            <person name="von Hippel F."/>
            <person name="Guiguen Y."/>
        </authorList>
    </citation>
    <scope>NUCLEOTIDE SEQUENCE</scope>
    <source>
        <strain evidence="1">YG-Jan2019</strain>
    </source>
</reference>
<evidence type="ECO:0000313" key="2">
    <source>
        <dbReference type="Proteomes" id="UP001157502"/>
    </source>
</evidence>
<protein>
    <submittedName>
        <fullName evidence="1">Uncharacterized protein</fullName>
    </submittedName>
</protein>
<proteinExistence type="predicted"/>
<dbReference type="Proteomes" id="UP001157502">
    <property type="component" value="Chromosome 15"/>
</dbReference>